<keyword evidence="1" id="KW-0472">Membrane</keyword>
<name>A0A3E0WAM5_9MICO</name>
<keyword evidence="1" id="KW-0812">Transmembrane</keyword>
<proteinExistence type="predicted"/>
<feature type="transmembrane region" description="Helical" evidence="1">
    <location>
        <begin position="49"/>
        <end position="71"/>
    </location>
</feature>
<dbReference type="Proteomes" id="UP000257080">
    <property type="component" value="Unassembled WGS sequence"/>
</dbReference>
<sequence length="203" mass="21804">MRRGDDEKWVTLSGMGWLTPFVVVSPILLTLAVTNGVHITAILARRFALPWVIVLSLGAGAVAFGLVVLVLRLLVPPVRVNPGAGLLRAGRRTFSYEDVTAAQLVVGTSKTRRNLNLVLRSSRGRRAAILVRDGKGRTLTAEESRLVVDLIGRSNIAMPTSPDDPTGAFARYNFPGNVTKADALALVEHPPTFSDPLPIPPVV</sequence>
<dbReference type="RefSeq" id="WP_116419124.1">
    <property type="nucleotide sequence ID" value="NZ_NBXC01000024.1"/>
</dbReference>
<reference evidence="2 3" key="1">
    <citation type="submission" date="2017-04" db="EMBL/GenBank/DDBJ databases">
        <title>Comparative genome analysis of Subtercola boreus.</title>
        <authorList>
            <person name="Cho Y.-J."/>
            <person name="Cho A."/>
            <person name="Kim O.-S."/>
            <person name="Lee J.-I."/>
        </authorList>
    </citation>
    <scope>NUCLEOTIDE SEQUENCE [LARGE SCALE GENOMIC DNA]</scope>
    <source>
        <strain evidence="2 3">P28004</strain>
    </source>
</reference>
<dbReference type="AlphaFoldDB" id="A0A3E0WAM5"/>
<organism evidence="2 3">
    <name type="scientific">Subtercola boreus</name>
    <dbReference type="NCBI Taxonomy" id="120213"/>
    <lineage>
        <taxon>Bacteria</taxon>
        <taxon>Bacillati</taxon>
        <taxon>Actinomycetota</taxon>
        <taxon>Actinomycetes</taxon>
        <taxon>Micrococcales</taxon>
        <taxon>Microbacteriaceae</taxon>
        <taxon>Subtercola</taxon>
    </lineage>
</organism>
<evidence type="ECO:0000256" key="1">
    <source>
        <dbReference type="SAM" id="Phobius"/>
    </source>
</evidence>
<accession>A0A3E0WAM5</accession>
<gene>
    <name evidence="2" type="ORF">B7R25_11550</name>
</gene>
<evidence type="ECO:0000313" key="3">
    <source>
        <dbReference type="Proteomes" id="UP000257080"/>
    </source>
</evidence>
<dbReference type="OrthoDB" id="5068336at2"/>
<comment type="caution">
    <text evidence="2">The sequence shown here is derived from an EMBL/GenBank/DDBJ whole genome shotgun (WGS) entry which is preliminary data.</text>
</comment>
<feature type="transmembrane region" description="Helical" evidence="1">
    <location>
        <begin position="21"/>
        <end position="43"/>
    </location>
</feature>
<dbReference type="EMBL" id="NBXE01000029">
    <property type="protein sequence ID" value="RFA25894.1"/>
    <property type="molecule type" value="Genomic_DNA"/>
</dbReference>
<evidence type="ECO:0000313" key="2">
    <source>
        <dbReference type="EMBL" id="RFA25894.1"/>
    </source>
</evidence>
<keyword evidence="1" id="KW-1133">Transmembrane helix</keyword>
<protein>
    <submittedName>
        <fullName evidence="2">Uncharacterized protein</fullName>
    </submittedName>
</protein>